<protein>
    <submittedName>
        <fullName evidence="3">Class I SAM-dependent methyltransferase</fullName>
    </submittedName>
</protein>
<reference evidence="3 4" key="1">
    <citation type="submission" date="2021-06" db="EMBL/GenBank/DDBJ databases">
        <authorList>
            <person name="Sun Q."/>
            <person name="Li D."/>
        </authorList>
    </citation>
    <scope>NUCLEOTIDE SEQUENCE [LARGE SCALE GENOMIC DNA]</scope>
    <source>
        <strain evidence="3 4">MSJ-4</strain>
    </source>
</reference>
<gene>
    <name evidence="3" type="ORF">KQI89_02380</name>
</gene>
<comment type="caution">
    <text evidence="3">The sequence shown here is derived from an EMBL/GenBank/DDBJ whole genome shotgun (WGS) entry which is preliminary data.</text>
</comment>
<accession>A0ABS6EXZ0</accession>
<evidence type="ECO:0000313" key="4">
    <source>
        <dbReference type="Proteomes" id="UP000736583"/>
    </source>
</evidence>
<evidence type="ECO:0000259" key="2">
    <source>
        <dbReference type="Pfam" id="PF13649"/>
    </source>
</evidence>
<proteinExistence type="predicted"/>
<dbReference type="PANTHER" id="PTHR43861">
    <property type="entry name" value="TRANS-ACONITATE 2-METHYLTRANSFERASE-RELATED"/>
    <property type="match status" value="1"/>
</dbReference>
<feature type="domain" description="Methyltransferase" evidence="2">
    <location>
        <begin position="35"/>
        <end position="131"/>
    </location>
</feature>
<sequence>MGFYEELSKYYDIVFEKNNATVEFLLEDLKKHQKVIDLACGSGTYSIELAKNKMKVLGIDLDLDMINLAKKKSNKLENVNFVCENMMNLKNIAKGEYNSIFCIGNSLVHITDRKAIKTLFKDIYDVLEPQGELIVQIINYDRIIKYNVDHLPTIKRDKEALEFIRKYDYNKEEDLVYFNSELIIGNEENHRYENTVTLLPLRKDELELMLLDIGFSHMEFYGGFNKIPYNDKAYATVVRAKKI</sequence>
<name>A0ABS6EXZ0_9CLOT</name>
<keyword evidence="1" id="KW-0808">Transferase</keyword>
<evidence type="ECO:0000313" key="3">
    <source>
        <dbReference type="EMBL" id="MBU5590600.1"/>
    </source>
</evidence>
<dbReference type="CDD" id="cd02440">
    <property type="entry name" value="AdoMet_MTases"/>
    <property type="match status" value="1"/>
</dbReference>
<dbReference type="GO" id="GO:0032259">
    <property type="term" value="P:methylation"/>
    <property type="evidence" value="ECO:0007669"/>
    <property type="project" value="UniProtKB-KW"/>
</dbReference>
<keyword evidence="4" id="KW-1185">Reference proteome</keyword>
<dbReference type="GO" id="GO:0008168">
    <property type="term" value="F:methyltransferase activity"/>
    <property type="evidence" value="ECO:0007669"/>
    <property type="project" value="UniProtKB-KW"/>
</dbReference>
<dbReference type="Proteomes" id="UP000736583">
    <property type="component" value="Unassembled WGS sequence"/>
</dbReference>
<keyword evidence="3" id="KW-0489">Methyltransferase</keyword>
<organism evidence="3 4">
    <name type="scientific">Clostridium simiarum</name>
    <dbReference type="NCBI Taxonomy" id="2841506"/>
    <lineage>
        <taxon>Bacteria</taxon>
        <taxon>Bacillati</taxon>
        <taxon>Bacillota</taxon>
        <taxon>Clostridia</taxon>
        <taxon>Eubacteriales</taxon>
        <taxon>Clostridiaceae</taxon>
        <taxon>Clostridium</taxon>
    </lineage>
</organism>
<dbReference type="RefSeq" id="WP_216455754.1">
    <property type="nucleotide sequence ID" value="NZ_JAHLQL010000001.1"/>
</dbReference>
<evidence type="ECO:0000256" key="1">
    <source>
        <dbReference type="ARBA" id="ARBA00022679"/>
    </source>
</evidence>
<dbReference type="InterPro" id="IPR041698">
    <property type="entry name" value="Methyltransf_25"/>
</dbReference>
<dbReference type="EMBL" id="JAHLQL010000001">
    <property type="protein sequence ID" value="MBU5590600.1"/>
    <property type="molecule type" value="Genomic_DNA"/>
</dbReference>
<dbReference type="Pfam" id="PF13649">
    <property type="entry name" value="Methyltransf_25"/>
    <property type="match status" value="1"/>
</dbReference>